<evidence type="ECO:0000256" key="1">
    <source>
        <dbReference type="ARBA" id="ARBA00022729"/>
    </source>
</evidence>
<reference evidence="4" key="1">
    <citation type="submission" date="2014-03" db="EMBL/GenBank/DDBJ databases">
        <authorList>
            <person name="Aksoy S."/>
            <person name="Warren W."/>
            <person name="Wilson R.K."/>
        </authorList>
    </citation>
    <scope>NUCLEOTIDE SEQUENCE [LARGE SCALE GENOMIC DNA]</scope>
    <source>
        <strain evidence="4">IAEA</strain>
    </source>
</reference>
<dbReference type="SUPFAM" id="SSF50974">
    <property type="entry name" value="Nitrous oxide reductase, N-terminal domain"/>
    <property type="match status" value="1"/>
</dbReference>
<dbReference type="Gene3D" id="2.120.10.30">
    <property type="entry name" value="TolB, C-terminal domain"/>
    <property type="match status" value="1"/>
</dbReference>
<name>A0A1A9WQK1_9MUSC</name>
<evidence type="ECO:0008006" key="5">
    <source>
        <dbReference type="Google" id="ProtNLM"/>
    </source>
</evidence>
<dbReference type="PANTHER" id="PTHR10680">
    <property type="entry name" value="PEPTIDYL-GLYCINE ALPHA-AMIDATING MONOOXYGENASE"/>
    <property type="match status" value="1"/>
</dbReference>
<protein>
    <recommendedName>
        <fullName evidence="5">SMP-30/Gluconolactonase/LRE-like region domain-containing protein</fullName>
    </recommendedName>
</protein>
<keyword evidence="4" id="KW-1185">Reference proteome</keyword>
<sequence length="120" mass="13421">MKFLSLQVPHAITLLNLLCIADRENMRVVCPKSASRNYSRTRPGVAGYNDKNIVYPVNGPTSMLPVRGFTINPKSETIIGHWGKFKNPHSIAVSSNNLTLYVTEIGSGYQANRIWKYVLV</sequence>
<evidence type="ECO:0000313" key="4">
    <source>
        <dbReference type="Proteomes" id="UP000091820"/>
    </source>
</evidence>
<dbReference type="AlphaFoldDB" id="A0A1A9WQK1"/>
<dbReference type="EnsemblMetazoa" id="GBRI028305-RA">
    <property type="protein sequence ID" value="GBRI028305-PA"/>
    <property type="gene ID" value="GBRI028305"/>
</dbReference>
<dbReference type="GO" id="GO:0005576">
    <property type="term" value="C:extracellular region"/>
    <property type="evidence" value="ECO:0007669"/>
    <property type="project" value="TreeGrafter"/>
</dbReference>
<keyword evidence="2" id="KW-0325">Glycoprotein</keyword>
<dbReference type="InterPro" id="IPR011042">
    <property type="entry name" value="6-blade_b-propeller_TolB-like"/>
</dbReference>
<proteinExistence type="predicted"/>
<dbReference type="InterPro" id="IPR011045">
    <property type="entry name" value="N2O_reductase_N"/>
</dbReference>
<organism evidence="3 4">
    <name type="scientific">Glossina brevipalpis</name>
    <dbReference type="NCBI Taxonomy" id="37001"/>
    <lineage>
        <taxon>Eukaryota</taxon>
        <taxon>Metazoa</taxon>
        <taxon>Ecdysozoa</taxon>
        <taxon>Arthropoda</taxon>
        <taxon>Hexapoda</taxon>
        <taxon>Insecta</taxon>
        <taxon>Pterygota</taxon>
        <taxon>Neoptera</taxon>
        <taxon>Endopterygota</taxon>
        <taxon>Diptera</taxon>
        <taxon>Brachycera</taxon>
        <taxon>Muscomorpha</taxon>
        <taxon>Hippoboscoidea</taxon>
        <taxon>Glossinidae</taxon>
        <taxon>Glossina</taxon>
    </lineage>
</organism>
<keyword evidence="1" id="KW-0732">Signal</keyword>
<evidence type="ECO:0000313" key="3">
    <source>
        <dbReference type="EnsemblMetazoa" id="GBRI028305-PA"/>
    </source>
</evidence>
<dbReference type="PANTHER" id="PTHR10680:SF37">
    <property type="entry name" value="PEPTIDYL-ALPHA-HYDROXYGLYCINE ALPHA-AMIDATING LYASE 2"/>
    <property type="match status" value="1"/>
</dbReference>
<reference evidence="3" key="2">
    <citation type="submission" date="2020-05" db="UniProtKB">
        <authorList>
            <consortium name="EnsemblMetazoa"/>
        </authorList>
    </citation>
    <scope>IDENTIFICATION</scope>
    <source>
        <strain evidence="3">IAEA</strain>
    </source>
</reference>
<dbReference type="VEuPathDB" id="VectorBase:GBRI028305"/>
<dbReference type="Proteomes" id="UP000091820">
    <property type="component" value="Unassembled WGS sequence"/>
</dbReference>
<accession>A0A1A9WQK1</accession>
<evidence type="ECO:0000256" key="2">
    <source>
        <dbReference type="ARBA" id="ARBA00023180"/>
    </source>
</evidence>